<evidence type="ECO:0000313" key="3">
    <source>
        <dbReference type="EMBL" id="PWA73712.1"/>
    </source>
</evidence>
<accession>A0A2U1NJN3</accession>
<dbReference type="InterPro" id="IPR006566">
    <property type="entry name" value="FBD"/>
</dbReference>
<dbReference type="OrthoDB" id="1298252at2759"/>
<organism evidence="3 4">
    <name type="scientific">Artemisia annua</name>
    <name type="common">Sweet wormwood</name>
    <dbReference type="NCBI Taxonomy" id="35608"/>
    <lineage>
        <taxon>Eukaryota</taxon>
        <taxon>Viridiplantae</taxon>
        <taxon>Streptophyta</taxon>
        <taxon>Embryophyta</taxon>
        <taxon>Tracheophyta</taxon>
        <taxon>Spermatophyta</taxon>
        <taxon>Magnoliopsida</taxon>
        <taxon>eudicotyledons</taxon>
        <taxon>Gunneridae</taxon>
        <taxon>Pentapetalae</taxon>
        <taxon>asterids</taxon>
        <taxon>campanulids</taxon>
        <taxon>Asterales</taxon>
        <taxon>Asteraceae</taxon>
        <taxon>Asteroideae</taxon>
        <taxon>Anthemideae</taxon>
        <taxon>Artemisiinae</taxon>
        <taxon>Artemisia</taxon>
    </lineage>
</organism>
<keyword evidence="1" id="KW-0472">Membrane</keyword>
<evidence type="ECO:0000259" key="2">
    <source>
        <dbReference type="Pfam" id="PF08387"/>
    </source>
</evidence>
<name>A0A2U1NJN3_ARTAN</name>
<evidence type="ECO:0000313" key="4">
    <source>
        <dbReference type="Proteomes" id="UP000245207"/>
    </source>
</evidence>
<gene>
    <name evidence="3" type="ORF">CTI12_AA258620</name>
</gene>
<keyword evidence="1" id="KW-1133">Transmembrane helix</keyword>
<sequence length="197" mass="23715">MWLHYRDRGYRRSLSKSRDRYDSSRGRDLGHRYRSRSCSYSPDYMLEFVNLQDAPLLNLPNIKHLELMSGQRLRIFQFLESCHELEHLSIEVRHDSKALTFFFLHSNFFYFGLTLNSLILYVLKQKTQVYCPLEPKSCWFKPHSVPTCMLKTLRTMKYENCFGRIDGIQFLEYMLGHVEVLKRLTITWNNERVKDEK</sequence>
<dbReference type="InterPro" id="IPR050232">
    <property type="entry name" value="FBL13/AtMIF1-like"/>
</dbReference>
<proteinExistence type="predicted"/>
<protein>
    <submittedName>
        <fullName evidence="3">F-box domain, FBD domain, Leucine-rich repeat domain, L domain-like protein</fullName>
    </submittedName>
</protein>
<comment type="caution">
    <text evidence="3">The sequence shown here is derived from an EMBL/GenBank/DDBJ whole genome shotgun (WGS) entry which is preliminary data.</text>
</comment>
<dbReference type="SUPFAM" id="SSF52047">
    <property type="entry name" value="RNI-like"/>
    <property type="match status" value="1"/>
</dbReference>
<dbReference type="Pfam" id="PF08387">
    <property type="entry name" value="FBD"/>
    <property type="match status" value="1"/>
</dbReference>
<dbReference type="Proteomes" id="UP000245207">
    <property type="component" value="Unassembled WGS sequence"/>
</dbReference>
<dbReference type="PANTHER" id="PTHR31900:SF31">
    <property type="entry name" value="F-BOX_LRR-REPEAT PROTEIN 13-LIKE"/>
    <property type="match status" value="1"/>
</dbReference>
<keyword evidence="1" id="KW-0812">Transmembrane</keyword>
<dbReference type="PANTHER" id="PTHR31900">
    <property type="entry name" value="F-BOX/RNI SUPERFAMILY PROTEIN-RELATED"/>
    <property type="match status" value="1"/>
</dbReference>
<dbReference type="AlphaFoldDB" id="A0A2U1NJN3"/>
<reference evidence="3 4" key="1">
    <citation type="journal article" date="2018" name="Mol. Plant">
        <title>The genome of Artemisia annua provides insight into the evolution of Asteraceae family and artemisinin biosynthesis.</title>
        <authorList>
            <person name="Shen Q."/>
            <person name="Zhang L."/>
            <person name="Liao Z."/>
            <person name="Wang S."/>
            <person name="Yan T."/>
            <person name="Shi P."/>
            <person name="Liu M."/>
            <person name="Fu X."/>
            <person name="Pan Q."/>
            <person name="Wang Y."/>
            <person name="Lv Z."/>
            <person name="Lu X."/>
            <person name="Zhang F."/>
            <person name="Jiang W."/>
            <person name="Ma Y."/>
            <person name="Chen M."/>
            <person name="Hao X."/>
            <person name="Li L."/>
            <person name="Tang Y."/>
            <person name="Lv G."/>
            <person name="Zhou Y."/>
            <person name="Sun X."/>
            <person name="Brodelius P.E."/>
            <person name="Rose J.K.C."/>
            <person name="Tang K."/>
        </authorList>
    </citation>
    <scope>NUCLEOTIDE SEQUENCE [LARGE SCALE GENOMIC DNA]</scope>
    <source>
        <strain evidence="4">cv. Huhao1</strain>
        <tissue evidence="3">Leaf</tissue>
    </source>
</reference>
<keyword evidence="4" id="KW-1185">Reference proteome</keyword>
<evidence type="ECO:0000256" key="1">
    <source>
        <dbReference type="SAM" id="Phobius"/>
    </source>
</evidence>
<feature type="transmembrane region" description="Helical" evidence="1">
    <location>
        <begin position="98"/>
        <end position="123"/>
    </location>
</feature>
<feature type="domain" description="FBD" evidence="2">
    <location>
        <begin position="142"/>
        <end position="186"/>
    </location>
</feature>
<dbReference type="EMBL" id="PKPP01002692">
    <property type="protein sequence ID" value="PWA73712.1"/>
    <property type="molecule type" value="Genomic_DNA"/>
</dbReference>